<sequence length="100" mass="11546">MIFQFFIWIKSCWSYRFAFQISIFSQGGIAMKSRFIAILLLVLPIFAFAEGDNENSDTNDEERESYYDSHGNEVVFPDEWPADLEIPPSIESGEARPGLW</sequence>
<proteinExistence type="predicted"/>
<evidence type="ECO:0000313" key="3">
    <source>
        <dbReference type="Proteomes" id="UP000000496"/>
    </source>
</evidence>
<reference key="1">
    <citation type="journal article" date="2011" name="Mol. Biol. Evol.">
        <title>Unity in variety -- the pan-genome of the Chlamydiae.</title>
        <authorList>
            <person name="Collingro A."/>
            <person name="Tischler P."/>
            <person name="Weinmaier T."/>
            <person name="Penz T."/>
            <person name="Heinz E."/>
            <person name="Brunham R.C."/>
            <person name="Read T.D."/>
            <person name="Bavoil P.M."/>
            <person name="Sachse K."/>
            <person name="Kahane S."/>
            <person name="Friedman M.G."/>
            <person name="Rattei T."/>
            <person name="Myers G.S.A."/>
            <person name="Horn M."/>
        </authorList>
    </citation>
    <scope>NUCLEOTIDE SEQUENCE</scope>
    <source>
        <strain>Z</strain>
    </source>
</reference>
<evidence type="ECO:0000313" key="2">
    <source>
        <dbReference type="EMBL" id="CCB88885.1"/>
    </source>
</evidence>
<organism evidence="2 3">
    <name type="scientific">Simkania negevensis (strain ATCC VR-1471 / DSM 27360 / Z)</name>
    <dbReference type="NCBI Taxonomy" id="331113"/>
    <lineage>
        <taxon>Bacteria</taxon>
        <taxon>Pseudomonadati</taxon>
        <taxon>Chlamydiota</taxon>
        <taxon>Chlamydiia</taxon>
        <taxon>Parachlamydiales</taxon>
        <taxon>Simkaniaceae</taxon>
        <taxon>Simkania</taxon>
    </lineage>
</organism>
<reference evidence="2 3" key="2">
    <citation type="journal article" date="2011" name="Mol. Biol. Evol.">
        <title>Unity in variety--the pan-genome of the Chlamydiae.</title>
        <authorList>
            <person name="Collingro A."/>
            <person name="Tischler P."/>
            <person name="Weinmaier T."/>
            <person name="Penz T."/>
            <person name="Heinz E."/>
            <person name="Brunham R.C."/>
            <person name="Read T.D."/>
            <person name="Bavoil P.M."/>
            <person name="Sachse K."/>
            <person name="Kahane S."/>
            <person name="Friedman M.G."/>
            <person name="Rattei T."/>
            <person name="Myers G.S."/>
            <person name="Horn M."/>
        </authorList>
    </citation>
    <scope>NUCLEOTIDE SEQUENCE [LARGE SCALE GENOMIC DNA]</scope>
    <source>
        <strain evidence="3">ATCC VR-1471 / Z</strain>
    </source>
</reference>
<gene>
    <name evidence="2" type="ordered locus">SNE_A10080</name>
</gene>
<evidence type="ECO:0000256" key="1">
    <source>
        <dbReference type="SAM" id="MobiDB-lite"/>
    </source>
</evidence>
<protein>
    <submittedName>
        <fullName evidence="2">Uncharacterized protein</fullName>
    </submittedName>
</protein>
<dbReference type="HOGENOM" id="CLU_2304131_0_0_0"/>
<dbReference type="STRING" id="331113.SNE_A10080"/>
<keyword evidence="3" id="KW-1185">Reference proteome</keyword>
<feature type="region of interest" description="Disordered" evidence="1">
    <location>
        <begin position="81"/>
        <end position="100"/>
    </location>
</feature>
<dbReference type="AlphaFoldDB" id="F8L7Y3"/>
<name>F8L7Y3_SIMNZ</name>
<dbReference type="Proteomes" id="UP000000496">
    <property type="component" value="Chromosome gsn.131"/>
</dbReference>
<dbReference type="KEGG" id="sng:SNE_A10080"/>
<dbReference type="EMBL" id="FR872582">
    <property type="protein sequence ID" value="CCB88885.1"/>
    <property type="molecule type" value="Genomic_DNA"/>
</dbReference>
<accession>F8L7Y3</accession>